<dbReference type="eggNOG" id="COG0366">
    <property type="taxonomic scope" value="Bacteria"/>
</dbReference>
<dbReference type="GO" id="GO:0016853">
    <property type="term" value="F:isomerase activity"/>
    <property type="evidence" value="ECO:0007669"/>
    <property type="project" value="UniProtKB-KW"/>
</dbReference>
<evidence type="ECO:0000259" key="3">
    <source>
        <dbReference type="SMART" id="SM00642"/>
    </source>
</evidence>
<dbReference type="STRING" id="196164.gene:10741369"/>
<dbReference type="PANTHER" id="PTHR10357">
    <property type="entry name" value="ALPHA-AMYLASE FAMILY MEMBER"/>
    <property type="match status" value="1"/>
</dbReference>
<evidence type="ECO:0000256" key="2">
    <source>
        <dbReference type="ARBA" id="ARBA00023295"/>
    </source>
</evidence>
<feature type="domain" description="Glycosyl hydrolase family 13 catalytic" evidence="3">
    <location>
        <begin position="14"/>
        <end position="335"/>
    </location>
</feature>
<keyword evidence="1" id="KW-0378">Hydrolase</keyword>
<name>Q8FR04_COREF</name>
<dbReference type="SUPFAM" id="SSF51445">
    <property type="entry name" value="(Trans)glycosidases"/>
    <property type="match status" value="1"/>
</dbReference>
<dbReference type="GO" id="GO:0005975">
    <property type="term" value="P:carbohydrate metabolic process"/>
    <property type="evidence" value="ECO:0007669"/>
    <property type="project" value="InterPro"/>
</dbReference>
<dbReference type="PANTHER" id="PTHR10357:SF210">
    <property type="entry name" value="MALTODEXTRIN GLUCOSIDASE"/>
    <property type="match status" value="1"/>
</dbReference>
<dbReference type="InterPro" id="IPR006047">
    <property type="entry name" value="GH13_cat_dom"/>
</dbReference>
<proteinExistence type="predicted"/>
<keyword evidence="2" id="KW-0326">Glycosidase</keyword>
<dbReference type="Gene3D" id="3.20.20.80">
    <property type="entry name" value="Glycosidases"/>
    <property type="match status" value="2"/>
</dbReference>
<dbReference type="HOGENOM" id="CLU_006462_6_5_11"/>
<keyword evidence="5" id="KW-1185">Reference proteome</keyword>
<dbReference type="AlphaFoldDB" id="Q8FR04"/>
<dbReference type="Pfam" id="PF00128">
    <property type="entry name" value="Alpha-amylase"/>
    <property type="match status" value="2"/>
</dbReference>
<sequence>MGAMSFAEHAIIWHVYPLGATGAPIFPGEPQQLTQPPTHRLPVLEQWLDYVVELGCNAVLLGPVFASDTHGYDTLDFFTIDPRLGDEADLVAFIDAARARGIGVLLDGVFNHVSRNSGYTHLTTGGAFEGHDALVELDHTREEVADLVVEVMTYWLDRGIAGWRLDAVYAIDPSFWRSVLPRVRTTHPDAWILGEMIHGDYAAYVAESGIDSVTQYELWKAIWSSLKEGNFFELEWTLRRHNDVLEHFVPQTFVGNHDVTRIATQVGPEKAALAAAVLFTVGGTPSIYYGDEQAVTGVKEERFGGDDQIRPPLPEEYSPLGGWMRQIYHDLIAFRRTNPWLHAARTEVEDLANTQITYRSHEVDARGVDTGNWVRVKLDSVRCSMEITDNAGRRYSHPA</sequence>
<organism evidence="4 5">
    <name type="scientific">Corynebacterium efficiens (strain DSM 44549 / YS-314 / AJ 12310 / JCM 11189 / NBRC 100395)</name>
    <dbReference type="NCBI Taxonomy" id="196164"/>
    <lineage>
        <taxon>Bacteria</taxon>
        <taxon>Bacillati</taxon>
        <taxon>Actinomycetota</taxon>
        <taxon>Actinomycetes</taxon>
        <taxon>Mycobacteriales</taxon>
        <taxon>Corynebacteriaceae</taxon>
        <taxon>Corynebacterium</taxon>
    </lineage>
</organism>
<dbReference type="CDD" id="cd11354">
    <property type="entry name" value="AmyAc_bac_CMD_like"/>
    <property type="match status" value="1"/>
</dbReference>
<dbReference type="InterPro" id="IPR017853">
    <property type="entry name" value="GH"/>
</dbReference>
<dbReference type="KEGG" id="cef:CE0963"/>
<reference evidence="4 5" key="1">
    <citation type="journal article" date="2003" name="Genome Res.">
        <title>Comparative complete genome sequence analysis of the amino acid replacements responsible for the thermostability of Corynebacterium efficiens.</title>
        <authorList>
            <person name="Nishio Y."/>
            <person name="Nakamura Y."/>
            <person name="Kawarabayasi Y."/>
            <person name="Usuda Y."/>
            <person name="Kimura E."/>
            <person name="Sugimoto S."/>
            <person name="Matsui K."/>
            <person name="Yamagishi A."/>
            <person name="Kikuchi H."/>
            <person name="Ikeo K."/>
            <person name="Gojobori T."/>
        </authorList>
    </citation>
    <scope>NUCLEOTIDE SEQUENCE [LARGE SCALE GENOMIC DNA]</scope>
    <source>
        <strain evidence="5">DSM 44549 / YS-314 / AJ 12310 / JCM 11189 / NBRC 100395</strain>
    </source>
</reference>
<dbReference type="SMART" id="SM00642">
    <property type="entry name" value="Aamy"/>
    <property type="match status" value="1"/>
</dbReference>
<dbReference type="EMBL" id="BA000035">
    <property type="protein sequence ID" value="BAC17773.1"/>
    <property type="molecule type" value="Genomic_DNA"/>
</dbReference>
<dbReference type="GO" id="GO:0016798">
    <property type="term" value="F:hydrolase activity, acting on glycosyl bonds"/>
    <property type="evidence" value="ECO:0007669"/>
    <property type="project" value="UniProtKB-KW"/>
</dbReference>
<accession>Q8FR04</accession>
<evidence type="ECO:0000256" key="1">
    <source>
        <dbReference type="ARBA" id="ARBA00022801"/>
    </source>
</evidence>
<evidence type="ECO:0000313" key="5">
    <source>
        <dbReference type="Proteomes" id="UP000001409"/>
    </source>
</evidence>
<dbReference type="Proteomes" id="UP000001409">
    <property type="component" value="Chromosome"/>
</dbReference>
<protein>
    <submittedName>
        <fullName evidence="4">Putative amylase</fullName>
    </submittedName>
</protein>
<evidence type="ECO:0000313" key="4">
    <source>
        <dbReference type="EMBL" id="BAC17773.1"/>
    </source>
</evidence>